<accession>A0ABS3HSP9</accession>
<comment type="caution">
    <text evidence="1">The sequence shown here is derived from an EMBL/GenBank/DDBJ whole genome shotgun (WGS) entry which is preliminary data.</text>
</comment>
<gene>
    <name evidence="1" type="ORF">DOK76_06775</name>
</gene>
<dbReference type="PANTHER" id="PTHR10151">
    <property type="entry name" value="ECTONUCLEOTIDE PYROPHOSPHATASE/PHOSPHODIESTERASE"/>
    <property type="match status" value="1"/>
</dbReference>
<organism evidence="1 2">
    <name type="scientific">Candidatus Vagococcus giribetii</name>
    <dbReference type="NCBI Taxonomy" id="2230876"/>
    <lineage>
        <taxon>Bacteria</taxon>
        <taxon>Bacillati</taxon>
        <taxon>Bacillota</taxon>
        <taxon>Bacilli</taxon>
        <taxon>Lactobacillales</taxon>
        <taxon>Enterococcaceae</taxon>
        <taxon>Vagococcus</taxon>
    </lineage>
</organism>
<proteinExistence type="predicted"/>
<protein>
    <submittedName>
        <fullName evidence="1">Alkaline phosphatase family protein</fullName>
    </submittedName>
</protein>
<keyword evidence="2" id="KW-1185">Reference proteome</keyword>
<dbReference type="InterPro" id="IPR002591">
    <property type="entry name" value="Phosphodiest/P_Trfase"/>
</dbReference>
<reference evidence="1 2" key="1">
    <citation type="submission" date="2021-03" db="EMBL/GenBank/DDBJ databases">
        <title>Enterococcal diversity collection.</title>
        <authorList>
            <person name="Gilmore M.S."/>
            <person name="Schwartzman J."/>
            <person name="Van Tyne D."/>
            <person name="Martin M."/>
            <person name="Earl A.M."/>
            <person name="Manson A.L."/>
            <person name="Straub T."/>
            <person name="Salamzade R."/>
            <person name="Saavedra J."/>
            <person name="Lebreton F."/>
            <person name="Prichula J."/>
            <person name="Schaufler K."/>
            <person name="Gaca A."/>
            <person name="Sgardioli B."/>
            <person name="Wagenaar J."/>
            <person name="Strong T."/>
        </authorList>
    </citation>
    <scope>NUCLEOTIDE SEQUENCE [LARGE SCALE GENOMIC DNA]</scope>
    <source>
        <strain evidence="1 2">DIV0080</strain>
    </source>
</reference>
<evidence type="ECO:0000313" key="2">
    <source>
        <dbReference type="Proteomes" id="UP000664857"/>
    </source>
</evidence>
<dbReference type="Pfam" id="PF01663">
    <property type="entry name" value="Phosphodiest"/>
    <property type="match status" value="1"/>
</dbReference>
<dbReference type="Gene3D" id="3.40.720.10">
    <property type="entry name" value="Alkaline Phosphatase, subunit A"/>
    <property type="match status" value="1"/>
</dbReference>
<dbReference type="Proteomes" id="UP000664857">
    <property type="component" value="Unassembled WGS sequence"/>
</dbReference>
<evidence type="ECO:0000313" key="1">
    <source>
        <dbReference type="EMBL" id="MBO0476767.1"/>
    </source>
</evidence>
<dbReference type="EMBL" id="JAFLVX010000018">
    <property type="protein sequence ID" value="MBO0476767.1"/>
    <property type="molecule type" value="Genomic_DNA"/>
</dbReference>
<dbReference type="SUPFAM" id="SSF53649">
    <property type="entry name" value="Alkaline phosphatase-like"/>
    <property type="match status" value="1"/>
</dbReference>
<dbReference type="CDD" id="cd16018">
    <property type="entry name" value="Enpp"/>
    <property type="match status" value="1"/>
</dbReference>
<sequence>MSATPTIYLIIEHSIPIKKNLVNLFFKKCFFDIILSKEASIVNKKLIIISIDALGAMDIELHKDKLPTLSQLIDEGSHVEKVKGIYPTLTYPSHVTLMTGEYPKKHGVVNNTKTQATRLSPDWFWYDKEIKVPTLYSTAKDEGLKTAAFLWPVTASSSIDYNIAEIFPNRIWTNQVMISLKASSPLFLLKMNQKYGHLRKGIMQPYLDEFITACAVDTIEHYQPDLTLIHLVDMDSMRHAYGVQSEEAIEALKRQDDRLAKIIQATKDNGTFESTNFVVLGDHYQIDVDTMIKLNTLFVKKGWAEAKPNGGIKNNWQVYAKSCDGSTYIYCKKNSSVDPKDIYNEINNLEGIEAIYTSEESDKMGADPNATFMVEAKAGYYFTDEITRPLFEKVTKEAIGQPNHYFGIHGSHPDKPQYETTVCFFGPDIKKGLKIPTANLVDEAPTFAKLLGLKHFPITVSGQIIKDIFN</sequence>
<dbReference type="PANTHER" id="PTHR10151:SF120">
    <property type="entry name" value="BIS(5'-ADENOSYL)-TRIPHOSPHATASE"/>
    <property type="match status" value="1"/>
</dbReference>
<dbReference type="InterPro" id="IPR017850">
    <property type="entry name" value="Alkaline_phosphatase_core_sf"/>
</dbReference>
<name>A0ABS3HSP9_9ENTE</name>